<name>B6IUV4_RHOCS</name>
<dbReference type="KEGG" id="rce:RC1_2661"/>
<proteinExistence type="inferred from homology"/>
<evidence type="ECO:0000259" key="3">
    <source>
        <dbReference type="Pfam" id="PF18912"/>
    </source>
</evidence>
<dbReference type="InterPro" id="IPR029057">
    <property type="entry name" value="PRTase-like"/>
</dbReference>
<dbReference type="PANTHER" id="PTHR47505">
    <property type="entry name" value="DNA UTILIZATION PROTEIN YHGH"/>
    <property type="match status" value="1"/>
</dbReference>
<dbReference type="HOGENOM" id="CLU_054549_0_0_5"/>
<dbReference type="Gene3D" id="3.40.50.2020">
    <property type="match status" value="1"/>
</dbReference>
<organism evidence="4 5">
    <name type="scientific">Rhodospirillum centenum (strain ATCC 51521 / SW)</name>
    <dbReference type="NCBI Taxonomy" id="414684"/>
    <lineage>
        <taxon>Bacteria</taxon>
        <taxon>Pseudomonadati</taxon>
        <taxon>Pseudomonadota</taxon>
        <taxon>Alphaproteobacteria</taxon>
        <taxon>Rhodospirillales</taxon>
        <taxon>Rhodospirillaceae</taxon>
        <taxon>Rhodospirillum</taxon>
    </lineage>
</organism>
<evidence type="ECO:0000313" key="4">
    <source>
        <dbReference type="EMBL" id="ACJ00036.1"/>
    </source>
</evidence>
<dbReference type="CDD" id="cd06223">
    <property type="entry name" value="PRTases_typeI"/>
    <property type="match status" value="1"/>
</dbReference>
<protein>
    <submittedName>
        <fullName evidence="4">Competence protein F</fullName>
    </submittedName>
</protein>
<dbReference type="InterPro" id="IPR051910">
    <property type="entry name" value="ComF/GntX_DNA_util-trans"/>
</dbReference>
<dbReference type="SUPFAM" id="SSF53271">
    <property type="entry name" value="PRTase-like"/>
    <property type="match status" value="1"/>
</dbReference>
<keyword evidence="5" id="KW-1185">Reference proteome</keyword>
<gene>
    <name evidence="4" type="primary">comF</name>
    <name evidence="4" type="ordered locus">RC1_2661</name>
</gene>
<dbReference type="eggNOG" id="COG1040">
    <property type="taxonomic scope" value="Bacteria"/>
</dbReference>
<dbReference type="Proteomes" id="UP000001591">
    <property type="component" value="Chromosome"/>
</dbReference>
<dbReference type="EMBL" id="CP000613">
    <property type="protein sequence ID" value="ACJ00036.1"/>
    <property type="molecule type" value="Genomic_DNA"/>
</dbReference>
<evidence type="ECO:0000313" key="5">
    <source>
        <dbReference type="Proteomes" id="UP000001591"/>
    </source>
</evidence>
<sequence length="263" mass="28500">METAGDTTVGQRWRQAVRVLRDWRGRALNLLLPPRCLACGTDVEAPGTLCPACWSRVTFIGPPLCACCGRPFDYAAPDRSLCGACIAAPPRFDRCRSALVYDEGSRGLVLAFKHADRTDVAEGFGAWLARAGAELLADADLVAAVPLHRWRLFARRYNQAALLALAVARRSGLPACPDLLLRRRRTPSQGGLSRRGRARNVAGAFAVRAACRDRVRGARIVLLDDVFTTGATVEECARVLKRAGAARVDVLTLARVVRPVDVS</sequence>
<evidence type="ECO:0000256" key="1">
    <source>
        <dbReference type="ARBA" id="ARBA00008007"/>
    </source>
</evidence>
<dbReference type="PANTHER" id="PTHR47505:SF1">
    <property type="entry name" value="DNA UTILIZATION PROTEIN YHGH"/>
    <property type="match status" value="1"/>
</dbReference>
<feature type="domain" description="Double zinc ribbon" evidence="3">
    <location>
        <begin position="27"/>
        <end position="85"/>
    </location>
</feature>
<dbReference type="Pfam" id="PF00156">
    <property type="entry name" value="Pribosyltran"/>
    <property type="match status" value="1"/>
</dbReference>
<dbReference type="STRING" id="414684.RC1_2661"/>
<dbReference type="Pfam" id="PF18912">
    <property type="entry name" value="DZR_2"/>
    <property type="match status" value="1"/>
</dbReference>
<dbReference type="InterPro" id="IPR044005">
    <property type="entry name" value="DZR_2"/>
</dbReference>
<dbReference type="OrthoDB" id="9779910at2"/>
<feature type="domain" description="Phosphoribosyltransferase" evidence="2">
    <location>
        <begin position="214"/>
        <end position="254"/>
    </location>
</feature>
<dbReference type="InterPro" id="IPR000836">
    <property type="entry name" value="PRTase_dom"/>
</dbReference>
<evidence type="ECO:0000259" key="2">
    <source>
        <dbReference type="Pfam" id="PF00156"/>
    </source>
</evidence>
<comment type="similarity">
    <text evidence="1">Belongs to the ComF/GntX family.</text>
</comment>
<accession>B6IUV4</accession>
<dbReference type="AlphaFoldDB" id="B6IUV4"/>
<dbReference type="RefSeq" id="WP_012567817.1">
    <property type="nucleotide sequence ID" value="NC_011420.2"/>
</dbReference>
<reference evidence="4 5" key="1">
    <citation type="journal article" date="2010" name="BMC Genomics">
        <title>Metabolic flexibility revealed in the genome of the cyst-forming alpha-1 proteobacterium Rhodospirillum centenum.</title>
        <authorList>
            <person name="Lu Y.K."/>
            <person name="Marden J."/>
            <person name="Han M."/>
            <person name="Swingley W.D."/>
            <person name="Mastrian S.D."/>
            <person name="Chowdhury S.R."/>
            <person name="Hao J."/>
            <person name="Helmy T."/>
            <person name="Kim S."/>
            <person name="Kurdoglu A.A."/>
            <person name="Matthies H.J."/>
            <person name="Rollo D."/>
            <person name="Stothard P."/>
            <person name="Blankenship R.E."/>
            <person name="Bauer C.E."/>
            <person name="Touchman J.W."/>
        </authorList>
    </citation>
    <scope>NUCLEOTIDE SEQUENCE [LARGE SCALE GENOMIC DNA]</scope>
    <source>
        <strain evidence="5">ATCC 51521 / SW</strain>
    </source>
</reference>